<dbReference type="InterPro" id="IPR036282">
    <property type="entry name" value="Glutathione-S-Trfase_C_sf"/>
</dbReference>
<evidence type="ECO:0000313" key="6">
    <source>
        <dbReference type="EMBL" id="KAF4401385.1"/>
    </source>
</evidence>
<dbReference type="EMBL" id="JAATIP010000070">
    <property type="protein sequence ID" value="KAF4379025.1"/>
    <property type="molecule type" value="Genomic_DNA"/>
</dbReference>
<dbReference type="EC" id="2.5.1.18" evidence="1"/>
<dbReference type="GO" id="GO:0006749">
    <property type="term" value="P:glutathione metabolic process"/>
    <property type="evidence" value="ECO:0007669"/>
    <property type="project" value="TreeGrafter"/>
</dbReference>
<accession>A0A7J6G7R8</accession>
<comment type="catalytic activity">
    <reaction evidence="3">
        <text>RX + glutathione = an S-substituted glutathione + a halide anion + H(+)</text>
        <dbReference type="Rhea" id="RHEA:16437"/>
        <dbReference type="ChEBI" id="CHEBI:15378"/>
        <dbReference type="ChEBI" id="CHEBI:16042"/>
        <dbReference type="ChEBI" id="CHEBI:17792"/>
        <dbReference type="ChEBI" id="CHEBI:57925"/>
        <dbReference type="ChEBI" id="CHEBI:90779"/>
        <dbReference type="EC" id="2.5.1.18"/>
    </reaction>
</comment>
<dbReference type="SUPFAM" id="SSF47616">
    <property type="entry name" value="GST C-terminal domain-like"/>
    <property type="match status" value="1"/>
</dbReference>
<evidence type="ECO:0000256" key="2">
    <source>
        <dbReference type="ARBA" id="ARBA00022679"/>
    </source>
</evidence>
<organism evidence="5 7">
    <name type="scientific">Cannabis sativa</name>
    <name type="common">Hemp</name>
    <name type="synonym">Marijuana</name>
    <dbReference type="NCBI Taxonomy" id="3483"/>
    <lineage>
        <taxon>Eukaryota</taxon>
        <taxon>Viridiplantae</taxon>
        <taxon>Streptophyta</taxon>
        <taxon>Embryophyta</taxon>
        <taxon>Tracheophyta</taxon>
        <taxon>Spermatophyta</taxon>
        <taxon>Magnoliopsida</taxon>
        <taxon>eudicotyledons</taxon>
        <taxon>Gunneridae</taxon>
        <taxon>Pentapetalae</taxon>
        <taxon>rosids</taxon>
        <taxon>fabids</taxon>
        <taxon>Rosales</taxon>
        <taxon>Cannabaceae</taxon>
        <taxon>Cannabis</taxon>
    </lineage>
</organism>
<dbReference type="GO" id="GO:0005737">
    <property type="term" value="C:cytoplasm"/>
    <property type="evidence" value="ECO:0007669"/>
    <property type="project" value="TreeGrafter"/>
</dbReference>
<keyword evidence="2" id="KW-0808">Transferase</keyword>
<dbReference type="Proteomes" id="UP000583929">
    <property type="component" value="Unassembled WGS sequence"/>
</dbReference>
<dbReference type="InterPro" id="IPR004046">
    <property type="entry name" value="GST_C"/>
</dbReference>
<dbReference type="GO" id="GO:0043295">
    <property type="term" value="F:glutathione binding"/>
    <property type="evidence" value="ECO:0007669"/>
    <property type="project" value="TreeGrafter"/>
</dbReference>
<evidence type="ECO:0000256" key="3">
    <source>
        <dbReference type="ARBA" id="ARBA00047960"/>
    </source>
</evidence>
<gene>
    <name evidence="5" type="ORF">F8388_022112</name>
    <name evidence="6" type="ORF">G4B88_001579</name>
</gene>
<dbReference type="InterPro" id="IPR010987">
    <property type="entry name" value="Glutathione-S-Trfase_C-like"/>
</dbReference>
<name>A0A7J6G7R8_CANSA</name>
<comment type="caution">
    <text evidence="5">The sequence shown here is derived from an EMBL/GenBank/DDBJ whole genome shotgun (WGS) entry which is preliminary data.</text>
</comment>
<sequence>MSSTFPFPFLRYNLSAKFQLFKMRAFHSSINTCVSPTFQKYLRYAVRILSARLRSSIAPDSAAIAESIKRRLANQGKSSQALTFSGLYNKFESKTGPGSVNNNWAVLHLLNIISEDRKNTTTQLDSSSVLLPNLAFNDAELGNDLRVSRKRGSKEKGWNNGVLLVSKDPENLREIAFKEFVNLLKEENEISEENEDKLGKVLQVYDKRLGEIRFLGGDEFSLADLSHLPNINILGMFVLAEKKKKKEEEGVGMG</sequence>
<evidence type="ECO:0000313" key="7">
    <source>
        <dbReference type="Proteomes" id="UP000525078"/>
    </source>
</evidence>
<protein>
    <recommendedName>
        <fullName evidence="1">glutathione transferase</fullName>
        <ecNumber evidence="1">2.5.1.18</ecNumber>
    </recommendedName>
</protein>
<dbReference type="PANTHER" id="PTHR43900:SF96">
    <property type="entry name" value="GLUTATHIONE TRANSFERASE"/>
    <property type="match status" value="1"/>
</dbReference>
<evidence type="ECO:0000313" key="8">
    <source>
        <dbReference type="Proteomes" id="UP000583929"/>
    </source>
</evidence>
<dbReference type="PANTHER" id="PTHR43900">
    <property type="entry name" value="GLUTATHIONE S-TRANSFERASE RHO"/>
    <property type="match status" value="1"/>
</dbReference>
<dbReference type="EMBL" id="JAATIQ010000012">
    <property type="protein sequence ID" value="KAF4401385.1"/>
    <property type="molecule type" value="Genomic_DNA"/>
</dbReference>
<dbReference type="AlphaFoldDB" id="A0A7J6G7R8"/>
<dbReference type="Pfam" id="PF00043">
    <property type="entry name" value="GST_C"/>
    <property type="match status" value="1"/>
</dbReference>
<evidence type="ECO:0000259" key="4">
    <source>
        <dbReference type="PROSITE" id="PS50405"/>
    </source>
</evidence>
<reference evidence="7 8" key="1">
    <citation type="journal article" date="2020" name="bioRxiv">
        <title>Sequence and annotation of 42 cannabis genomes reveals extensive copy number variation in cannabinoid synthesis and pathogen resistance genes.</title>
        <authorList>
            <person name="Mckernan K.J."/>
            <person name="Helbert Y."/>
            <person name="Kane L.T."/>
            <person name="Ebling H."/>
            <person name="Zhang L."/>
            <person name="Liu B."/>
            <person name="Eaton Z."/>
            <person name="Mclaughlin S."/>
            <person name="Kingan S."/>
            <person name="Baybayan P."/>
            <person name="Concepcion G."/>
            <person name="Jordan M."/>
            <person name="Riva A."/>
            <person name="Barbazuk W."/>
            <person name="Harkins T."/>
        </authorList>
    </citation>
    <scope>NUCLEOTIDE SEQUENCE [LARGE SCALE GENOMIC DNA]</scope>
    <source>
        <strain evidence="7 8">cv. Jamaican Lion 4</strain>
        <strain evidence="6">Father</strain>
        <strain evidence="5">Mother</strain>
        <tissue evidence="5">Leaf</tissue>
    </source>
</reference>
<keyword evidence="8" id="KW-1185">Reference proteome</keyword>
<dbReference type="GO" id="GO:0004364">
    <property type="term" value="F:glutathione transferase activity"/>
    <property type="evidence" value="ECO:0007669"/>
    <property type="project" value="UniProtKB-EC"/>
</dbReference>
<feature type="domain" description="GST C-terminal" evidence="4">
    <location>
        <begin position="152"/>
        <end position="254"/>
    </location>
</feature>
<dbReference type="Proteomes" id="UP000525078">
    <property type="component" value="Unassembled WGS sequence"/>
</dbReference>
<dbReference type="Gene3D" id="1.20.1050.10">
    <property type="match status" value="1"/>
</dbReference>
<proteinExistence type="predicted"/>
<evidence type="ECO:0000256" key="1">
    <source>
        <dbReference type="ARBA" id="ARBA00012452"/>
    </source>
</evidence>
<evidence type="ECO:0000313" key="5">
    <source>
        <dbReference type="EMBL" id="KAF4379025.1"/>
    </source>
</evidence>
<dbReference type="PROSITE" id="PS50405">
    <property type="entry name" value="GST_CTER"/>
    <property type="match status" value="1"/>
</dbReference>